<dbReference type="Gene3D" id="3.30.750.24">
    <property type="entry name" value="STAS domain"/>
    <property type="match status" value="1"/>
</dbReference>
<dbReference type="EMBL" id="JACGWJ010000015">
    <property type="protein sequence ID" value="KAL0366442.1"/>
    <property type="molecule type" value="Genomic_DNA"/>
</dbReference>
<dbReference type="Pfam" id="PF01740">
    <property type="entry name" value="STAS"/>
    <property type="match status" value="1"/>
</dbReference>
<evidence type="ECO:0000259" key="6">
    <source>
        <dbReference type="PROSITE" id="PS50801"/>
    </source>
</evidence>
<evidence type="ECO:0000256" key="3">
    <source>
        <dbReference type="ARBA" id="ARBA00022692"/>
    </source>
</evidence>
<comment type="caution">
    <text evidence="7">The sequence shown here is derived from an EMBL/GenBank/DDBJ whole genome shotgun (WGS) entry which is preliminary data.</text>
</comment>
<evidence type="ECO:0000256" key="5">
    <source>
        <dbReference type="ARBA" id="ARBA00023136"/>
    </source>
</evidence>
<gene>
    <name evidence="7" type="ORF">Sradi_3534300</name>
</gene>
<dbReference type="CDD" id="cd07042">
    <property type="entry name" value="STAS_SulP_like_sulfate_transporter"/>
    <property type="match status" value="1"/>
</dbReference>
<dbReference type="PANTHER" id="PTHR11814">
    <property type="entry name" value="SULFATE TRANSPORTER"/>
    <property type="match status" value="1"/>
</dbReference>
<dbReference type="InterPro" id="IPR001902">
    <property type="entry name" value="SLC26A/SulP_fam"/>
</dbReference>
<dbReference type="FunFam" id="3.30.750.24:FF:000002">
    <property type="entry name" value="Sulfate transporter 31"/>
    <property type="match status" value="1"/>
</dbReference>
<reference evidence="7" key="1">
    <citation type="submission" date="2020-06" db="EMBL/GenBank/DDBJ databases">
        <authorList>
            <person name="Li T."/>
            <person name="Hu X."/>
            <person name="Zhang T."/>
            <person name="Song X."/>
            <person name="Zhang H."/>
            <person name="Dai N."/>
            <person name="Sheng W."/>
            <person name="Hou X."/>
            <person name="Wei L."/>
        </authorList>
    </citation>
    <scope>NUCLEOTIDE SEQUENCE</scope>
    <source>
        <strain evidence="7">G02</strain>
        <tissue evidence="7">Leaf</tissue>
    </source>
</reference>
<dbReference type="SUPFAM" id="SSF52091">
    <property type="entry name" value="SpoIIaa-like"/>
    <property type="match status" value="1"/>
</dbReference>
<proteinExistence type="predicted"/>
<accession>A0AAW2QF15</accession>
<dbReference type="InterPro" id="IPR002645">
    <property type="entry name" value="STAS_dom"/>
</dbReference>
<reference evidence="7" key="2">
    <citation type="journal article" date="2024" name="Plant">
        <title>Genomic evolution and insights into agronomic trait innovations of Sesamum species.</title>
        <authorList>
            <person name="Miao H."/>
            <person name="Wang L."/>
            <person name="Qu L."/>
            <person name="Liu H."/>
            <person name="Sun Y."/>
            <person name="Le M."/>
            <person name="Wang Q."/>
            <person name="Wei S."/>
            <person name="Zheng Y."/>
            <person name="Lin W."/>
            <person name="Duan Y."/>
            <person name="Cao H."/>
            <person name="Xiong S."/>
            <person name="Wang X."/>
            <person name="Wei L."/>
            <person name="Li C."/>
            <person name="Ma Q."/>
            <person name="Ju M."/>
            <person name="Zhao R."/>
            <person name="Li G."/>
            <person name="Mu C."/>
            <person name="Tian Q."/>
            <person name="Mei H."/>
            <person name="Zhang T."/>
            <person name="Gao T."/>
            <person name="Zhang H."/>
        </authorList>
    </citation>
    <scope>NUCLEOTIDE SEQUENCE</scope>
    <source>
        <strain evidence="7">G02</strain>
    </source>
</reference>
<dbReference type="AlphaFoldDB" id="A0AAW2QF15"/>
<organism evidence="7">
    <name type="scientific">Sesamum radiatum</name>
    <name type="common">Black benniseed</name>
    <dbReference type="NCBI Taxonomy" id="300843"/>
    <lineage>
        <taxon>Eukaryota</taxon>
        <taxon>Viridiplantae</taxon>
        <taxon>Streptophyta</taxon>
        <taxon>Embryophyta</taxon>
        <taxon>Tracheophyta</taxon>
        <taxon>Spermatophyta</taxon>
        <taxon>Magnoliopsida</taxon>
        <taxon>eudicotyledons</taxon>
        <taxon>Gunneridae</taxon>
        <taxon>Pentapetalae</taxon>
        <taxon>asterids</taxon>
        <taxon>lamiids</taxon>
        <taxon>Lamiales</taxon>
        <taxon>Pedaliaceae</taxon>
        <taxon>Sesamum</taxon>
    </lineage>
</organism>
<evidence type="ECO:0000256" key="4">
    <source>
        <dbReference type="ARBA" id="ARBA00022989"/>
    </source>
</evidence>
<sequence>VVISFGKIMVSSIKPSTEVVGRLPGTDLFCNIVQYPVANKVSGILITRINSGTLCFANASFIRERILRSVTDENNTDESSKGRLHVLVLDMTNVTNIDTSGIHAMEELYKQLTAQGIELAVVNPRWQVITKMKAAKFVDKIGANWIFLTIGDAVDVALRLKINGLNNC</sequence>
<dbReference type="GO" id="GO:0016020">
    <property type="term" value="C:membrane"/>
    <property type="evidence" value="ECO:0007669"/>
    <property type="project" value="UniProtKB-SubCell"/>
</dbReference>
<evidence type="ECO:0000256" key="2">
    <source>
        <dbReference type="ARBA" id="ARBA00022448"/>
    </source>
</evidence>
<name>A0AAW2QF15_SESRA</name>
<keyword evidence="4" id="KW-1133">Transmembrane helix</keyword>
<evidence type="ECO:0000313" key="7">
    <source>
        <dbReference type="EMBL" id="KAL0366442.1"/>
    </source>
</evidence>
<comment type="subcellular location">
    <subcellularLocation>
        <location evidence="1">Membrane</location>
        <topology evidence="1">Multi-pass membrane protein</topology>
    </subcellularLocation>
</comment>
<keyword evidence="5" id="KW-0472">Membrane</keyword>
<dbReference type="PROSITE" id="PS50801">
    <property type="entry name" value="STAS"/>
    <property type="match status" value="1"/>
</dbReference>
<keyword evidence="3" id="KW-0812">Transmembrane</keyword>
<feature type="domain" description="STAS" evidence="6">
    <location>
        <begin position="51"/>
        <end position="157"/>
    </location>
</feature>
<evidence type="ECO:0000256" key="1">
    <source>
        <dbReference type="ARBA" id="ARBA00004141"/>
    </source>
</evidence>
<dbReference type="GO" id="GO:0055085">
    <property type="term" value="P:transmembrane transport"/>
    <property type="evidence" value="ECO:0007669"/>
    <property type="project" value="InterPro"/>
</dbReference>
<protein>
    <submittedName>
        <fullName evidence="7">Low affinity sulfate transporter 3</fullName>
    </submittedName>
</protein>
<keyword evidence="2" id="KW-0813">Transport</keyword>
<dbReference type="InterPro" id="IPR036513">
    <property type="entry name" value="STAS_dom_sf"/>
</dbReference>
<feature type="non-terminal residue" evidence="7">
    <location>
        <position position="1"/>
    </location>
</feature>